<feature type="compositionally biased region" description="Polar residues" evidence="1">
    <location>
        <begin position="455"/>
        <end position="468"/>
    </location>
</feature>
<feature type="region of interest" description="Disordered" evidence="1">
    <location>
        <begin position="388"/>
        <end position="468"/>
    </location>
</feature>
<evidence type="ECO:0000313" key="3">
    <source>
        <dbReference type="Proteomes" id="UP000762676"/>
    </source>
</evidence>
<dbReference type="Proteomes" id="UP000762676">
    <property type="component" value="Unassembled WGS sequence"/>
</dbReference>
<name>A0AAV4G1H7_9GAST</name>
<keyword evidence="3" id="KW-1185">Reference proteome</keyword>
<gene>
    <name evidence="2" type="ORF">ElyMa_000556800</name>
</gene>
<accession>A0AAV4G1H7</accession>
<organism evidence="2 3">
    <name type="scientific">Elysia marginata</name>
    <dbReference type="NCBI Taxonomy" id="1093978"/>
    <lineage>
        <taxon>Eukaryota</taxon>
        <taxon>Metazoa</taxon>
        <taxon>Spiralia</taxon>
        <taxon>Lophotrochozoa</taxon>
        <taxon>Mollusca</taxon>
        <taxon>Gastropoda</taxon>
        <taxon>Heterobranchia</taxon>
        <taxon>Euthyneura</taxon>
        <taxon>Panpulmonata</taxon>
        <taxon>Sacoglossa</taxon>
        <taxon>Placobranchoidea</taxon>
        <taxon>Plakobranchidae</taxon>
        <taxon>Elysia</taxon>
    </lineage>
</organism>
<evidence type="ECO:0000313" key="2">
    <source>
        <dbReference type="EMBL" id="GFR79453.1"/>
    </source>
</evidence>
<dbReference type="EMBL" id="BMAT01001089">
    <property type="protein sequence ID" value="GFR79453.1"/>
    <property type="molecule type" value="Genomic_DNA"/>
</dbReference>
<dbReference type="AlphaFoldDB" id="A0AAV4G1H7"/>
<comment type="caution">
    <text evidence="2">The sequence shown here is derived from an EMBL/GenBank/DDBJ whole genome shotgun (WGS) entry which is preliminary data.</text>
</comment>
<feature type="compositionally biased region" description="Polar residues" evidence="1">
    <location>
        <begin position="419"/>
        <end position="429"/>
    </location>
</feature>
<sequence>MPVKDTAQIVPFTTIHSSVMLLQQTRCHMREWFLKPGFIMTNNYDQESTELNFFTDGKIAENIRIAILEPTSLDVATGKICDVIERHIFNAKCSTKPSRPAIQKIVDDGQYIAKTFINKEIQEANSMGIAKDGTTRRKVKTQETNVLLSNGKYYSLGFSSLPSETGEAIKNDVETKLDELASVAGDSKFKTTVDFLISDRAANEKKSNKIIKEWSSLILATSQPDHQVQSEYFCMAHVLLAFHTYSLKELKTHGDVLGLDFSAYKNPLEKFLKYASDIFSPVGDYRGVRPVVKNLHQTLKTWKEEPASMFPPSKLCLPQLPTPSVHFETPPNKEDGQMFYSFVSTIAQGFLNAFEAQVRDFLADNADAEHVSTCDKPCLRTRAWNAGRQPKKAPKCLPPPPHDSCSSKTDKDRRAISLAATSFSTSSRPSVEKSQEGGPRAAKKTQGKGLGYSTRMPQTFTDPTLSIS</sequence>
<evidence type="ECO:0000256" key="1">
    <source>
        <dbReference type="SAM" id="MobiDB-lite"/>
    </source>
</evidence>
<reference evidence="2 3" key="1">
    <citation type="journal article" date="2021" name="Elife">
        <title>Chloroplast acquisition without the gene transfer in kleptoplastic sea slugs, Plakobranchus ocellatus.</title>
        <authorList>
            <person name="Maeda T."/>
            <person name="Takahashi S."/>
            <person name="Yoshida T."/>
            <person name="Shimamura S."/>
            <person name="Takaki Y."/>
            <person name="Nagai Y."/>
            <person name="Toyoda A."/>
            <person name="Suzuki Y."/>
            <person name="Arimoto A."/>
            <person name="Ishii H."/>
            <person name="Satoh N."/>
            <person name="Nishiyama T."/>
            <person name="Hasebe M."/>
            <person name="Maruyama T."/>
            <person name="Minagawa J."/>
            <person name="Obokata J."/>
            <person name="Shigenobu S."/>
        </authorList>
    </citation>
    <scope>NUCLEOTIDE SEQUENCE [LARGE SCALE GENOMIC DNA]</scope>
</reference>
<proteinExistence type="predicted"/>
<protein>
    <submittedName>
        <fullName evidence="2">Uncharacterized protein</fullName>
    </submittedName>
</protein>